<comment type="caution">
    <text evidence="3">The sequence shown here is derived from an EMBL/GenBank/DDBJ whole genome shotgun (WGS) entry which is preliminary data.</text>
</comment>
<dbReference type="SUPFAM" id="SSF50630">
    <property type="entry name" value="Acid proteases"/>
    <property type="match status" value="1"/>
</dbReference>
<feature type="domain" description="DUF4100" evidence="2">
    <location>
        <begin position="14"/>
        <end position="266"/>
    </location>
</feature>
<feature type="region of interest" description="Disordered" evidence="1">
    <location>
        <begin position="89"/>
        <end position="213"/>
    </location>
</feature>
<reference evidence="3" key="1">
    <citation type="submission" date="2022-08" db="EMBL/GenBank/DDBJ databases">
        <authorList>
            <consortium name="DOE Joint Genome Institute"/>
            <person name="Min B."/>
            <person name="Riley R."/>
            <person name="Sierra-Patev S."/>
            <person name="Naranjo-Ortiz M."/>
            <person name="Looney B."/>
            <person name="Konkel Z."/>
            <person name="Slot J.C."/>
            <person name="Sakamoto Y."/>
            <person name="Steenwyk J.L."/>
            <person name="Rokas A."/>
            <person name="Carro J."/>
            <person name="Camarero S."/>
            <person name="Ferreira P."/>
            <person name="Molpeceres G."/>
            <person name="Ruiz-Duenas F.J."/>
            <person name="Serrano A."/>
            <person name="Henrissat B."/>
            <person name="Drula E."/>
            <person name="Hughes K.W."/>
            <person name="Mata J.L."/>
            <person name="Ishikawa N.K."/>
            <person name="Vargas-Isla R."/>
            <person name="Ushijima S."/>
            <person name="Smith C.A."/>
            <person name="Ahrendt S."/>
            <person name="Andreopoulos W."/>
            <person name="He G."/>
            <person name="Labutti K."/>
            <person name="Lipzen A."/>
            <person name="Ng V."/>
            <person name="Sandor L."/>
            <person name="Barry K."/>
            <person name="Martinez A.T."/>
            <person name="Xiao Y."/>
            <person name="Gibbons J.G."/>
            <person name="Terashima K."/>
            <person name="Hibbett D.S."/>
            <person name="Grigoriev I.V."/>
        </authorList>
    </citation>
    <scope>NUCLEOTIDE SEQUENCE</scope>
    <source>
        <strain evidence="3">TFB9207</strain>
    </source>
</reference>
<organism evidence="3 4">
    <name type="scientific">Lentinula raphanica</name>
    <dbReference type="NCBI Taxonomy" id="153919"/>
    <lineage>
        <taxon>Eukaryota</taxon>
        <taxon>Fungi</taxon>
        <taxon>Dikarya</taxon>
        <taxon>Basidiomycota</taxon>
        <taxon>Agaricomycotina</taxon>
        <taxon>Agaricomycetes</taxon>
        <taxon>Agaricomycetidae</taxon>
        <taxon>Agaricales</taxon>
        <taxon>Marasmiineae</taxon>
        <taxon>Omphalotaceae</taxon>
        <taxon>Lentinula</taxon>
    </lineage>
</organism>
<sequence>YFYNISCKKDEQKRRHVFMNGEELPRRHNGGIAKFIRQNGPSKLTNAASTSAIEVSSHPLFLTLETPANTLALDEGRATGISSLDVRDAFPSLRSGKDTSKRQDPTRRPDNKPSARQRVNESPPTQPQPQPVPIQDQVPQNVPPQVPAPELLPNPTPKPQFPPPGTVDVPQPPNPINRKDGWQKSQPKGKGKAKEDAGDVEMKDGAGAKDKSYHFSTDAQDAVDVEQIFNHMATETKLTLSVAELLGIAPKLEKRVNEYTSRVRRYPNGPNMSNIAAELLPDDFDLDNLIPTKDIEGYESTIGREVMHTGGSSNLESLAKSPTLHSFHGSAFPPLQYRFYAMTTGIFYVEVLGKRFRAMIDCGSEINAASNRVATDTGFTIDSEGTFWSMRGVHGGAERLGGCMIEVPMRIGRHTFTHHLFLVNDSNIGESFNILLGQPFLSWFSAQLRYFRSGEMLLALWVNGDAEDGGMPSVTMTVVHPKDDRNKQSLGPTSNRPRFEDEPEPSFH</sequence>
<proteinExistence type="predicted"/>
<protein>
    <recommendedName>
        <fullName evidence="2">DUF4100 domain-containing protein</fullName>
    </recommendedName>
</protein>
<dbReference type="AlphaFoldDB" id="A0AA38NV90"/>
<dbReference type="InterPro" id="IPR025165">
    <property type="entry name" value="DUF4100"/>
</dbReference>
<keyword evidence="4" id="KW-1185">Reference proteome</keyword>
<dbReference type="EMBL" id="MU807718">
    <property type="protein sequence ID" value="KAJ3831175.1"/>
    <property type="molecule type" value="Genomic_DNA"/>
</dbReference>
<accession>A0AA38NV90</accession>
<dbReference type="InterPro" id="IPR021109">
    <property type="entry name" value="Peptidase_aspartic_dom_sf"/>
</dbReference>
<dbReference type="Proteomes" id="UP001163846">
    <property type="component" value="Unassembled WGS sequence"/>
</dbReference>
<dbReference type="Gene3D" id="2.40.70.10">
    <property type="entry name" value="Acid Proteases"/>
    <property type="match status" value="1"/>
</dbReference>
<evidence type="ECO:0000313" key="4">
    <source>
        <dbReference type="Proteomes" id="UP001163846"/>
    </source>
</evidence>
<evidence type="ECO:0000313" key="3">
    <source>
        <dbReference type="EMBL" id="KAJ3831175.1"/>
    </source>
</evidence>
<feature type="non-terminal residue" evidence="3">
    <location>
        <position position="1"/>
    </location>
</feature>
<dbReference type="Pfam" id="PF13352">
    <property type="entry name" value="DUF4100"/>
    <property type="match status" value="1"/>
</dbReference>
<feature type="compositionally biased region" description="Basic and acidic residues" evidence="1">
    <location>
        <begin position="95"/>
        <end position="113"/>
    </location>
</feature>
<feature type="compositionally biased region" description="Basic and acidic residues" evidence="1">
    <location>
        <begin position="192"/>
        <end position="213"/>
    </location>
</feature>
<dbReference type="CDD" id="cd00303">
    <property type="entry name" value="retropepsin_like"/>
    <property type="match status" value="1"/>
</dbReference>
<feature type="compositionally biased region" description="Basic and acidic residues" evidence="1">
    <location>
        <begin position="497"/>
        <end position="508"/>
    </location>
</feature>
<evidence type="ECO:0000256" key="1">
    <source>
        <dbReference type="SAM" id="MobiDB-lite"/>
    </source>
</evidence>
<feature type="region of interest" description="Disordered" evidence="1">
    <location>
        <begin position="480"/>
        <end position="508"/>
    </location>
</feature>
<gene>
    <name evidence="3" type="ORF">F5878DRAFT_647868</name>
</gene>
<evidence type="ECO:0000259" key="2">
    <source>
        <dbReference type="Pfam" id="PF13352"/>
    </source>
</evidence>
<feature type="compositionally biased region" description="Pro residues" evidence="1">
    <location>
        <begin position="141"/>
        <end position="175"/>
    </location>
</feature>
<name>A0AA38NV90_9AGAR</name>
<dbReference type="Pfam" id="PF13650">
    <property type="entry name" value="Asp_protease_2"/>
    <property type="match status" value="1"/>
</dbReference>